<organism evidence="4 5">
    <name type="scientific">Ascosphaera apis ARSEF 7405</name>
    <dbReference type="NCBI Taxonomy" id="392613"/>
    <lineage>
        <taxon>Eukaryota</taxon>
        <taxon>Fungi</taxon>
        <taxon>Dikarya</taxon>
        <taxon>Ascomycota</taxon>
        <taxon>Pezizomycotina</taxon>
        <taxon>Eurotiomycetes</taxon>
        <taxon>Eurotiomycetidae</taxon>
        <taxon>Onygenales</taxon>
        <taxon>Ascosphaeraceae</taxon>
        <taxon>Ascosphaera</taxon>
    </lineage>
</organism>
<dbReference type="OrthoDB" id="48625at2759"/>
<feature type="compositionally biased region" description="Pro residues" evidence="2">
    <location>
        <begin position="140"/>
        <end position="155"/>
    </location>
</feature>
<dbReference type="PANTHER" id="PTHR12651:SF1">
    <property type="entry name" value="26S PROTEASOME NON-ATPASE REGULATORY SUBUNIT 9"/>
    <property type="match status" value="1"/>
</dbReference>
<feature type="compositionally biased region" description="Polar residues" evidence="2">
    <location>
        <begin position="167"/>
        <end position="176"/>
    </location>
</feature>
<protein>
    <recommendedName>
        <fullName evidence="3">Nas2 N-terminal domain-containing protein</fullName>
    </recommendedName>
</protein>
<dbReference type="InterPro" id="IPR036034">
    <property type="entry name" value="PDZ_sf"/>
</dbReference>
<dbReference type="InterPro" id="IPR035269">
    <property type="entry name" value="PSMD9"/>
</dbReference>
<feature type="compositionally biased region" description="Low complexity" evidence="2">
    <location>
        <begin position="115"/>
        <end position="139"/>
    </location>
</feature>
<name>A0A167VH31_9EURO</name>
<comment type="caution">
    <text evidence="4">The sequence shown here is derived from an EMBL/GenBank/DDBJ whole genome shotgun (WGS) entry which is preliminary data.</text>
</comment>
<evidence type="ECO:0000256" key="2">
    <source>
        <dbReference type="SAM" id="MobiDB-lite"/>
    </source>
</evidence>
<sequence length="230" mass="25281">MTYDPSKLNSPSSSFVLPKDLPSLPLDDLFNHKDAIEAELSSLSNILKLNNADMNTSLLTFDGFPRSDIDVAQIRTTRARIVHLKNDYAQLMEIIEKKMHEHFARIKEEEAKNGASSSPTTTTLKPTTTTTTAEKASSSSPPPTTLPTLTAPPPSETTLSPPFARVNSITPNSPASTAGLLPNDLIRLFGDVNWMNHDNLRGLATVVNANKNRPVRRSAIYLTIFLREDL</sequence>
<dbReference type="InterPro" id="IPR040815">
    <property type="entry name" value="Nas2_N"/>
</dbReference>
<dbReference type="AlphaFoldDB" id="A0A167VH31"/>
<feature type="region of interest" description="Disordered" evidence="2">
    <location>
        <begin position="109"/>
        <end position="177"/>
    </location>
</feature>
<dbReference type="Gene3D" id="6.10.140.1710">
    <property type="match status" value="1"/>
</dbReference>
<evidence type="ECO:0000313" key="5">
    <source>
        <dbReference type="Proteomes" id="UP000242877"/>
    </source>
</evidence>
<dbReference type="Proteomes" id="UP000242877">
    <property type="component" value="Unassembled WGS sequence"/>
</dbReference>
<evidence type="ECO:0000256" key="1">
    <source>
        <dbReference type="ARBA" id="ARBA00023186"/>
    </source>
</evidence>
<dbReference type="EMBL" id="AZGZ01000033">
    <property type="protein sequence ID" value="KZZ87518.1"/>
    <property type="molecule type" value="Genomic_DNA"/>
</dbReference>
<proteinExistence type="predicted"/>
<dbReference type="GO" id="GO:0005634">
    <property type="term" value="C:nucleus"/>
    <property type="evidence" value="ECO:0007669"/>
    <property type="project" value="TreeGrafter"/>
</dbReference>
<keyword evidence="5" id="KW-1185">Reference proteome</keyword>
<gene>
    <name evidence="4" type="ORF">AAP_05601</name>
</gene>
<evidence type="ECO:0000313" key="4">
    <source>
        <dbReference type="EMBL" id="KZZ87518.1"/>
    </source>
</evidence>
<dbReference type="Pfam" id="PF18265">
    <property type="entry name" value="Nas2_N"/>
    <property type="match status" value="1"/>
</dbReference>
<accession>A0A167VH31</accession>
<dbReference type="SUPFAM" id="SSF50156">
    <property type="entry name" value="PDZ domain-like"/>
    <property type="match status" value="1"/>
</dbReference>
<reference evidence="4 5" key="1">
    <citation type="journal article" date="2016" name="Genome Biol. Evol.">
        <title>Divergent and convergent evolution of fungal pathogenicity.</title>
        <authorList>
            <person name="Shang Y."/>
            <person name="Xiao G."/>
            <person name="Zheng P."/>
            <person name="Cen K."/>
            <person name="Zhan S."/>
            <person name="Wang C."/>
        </authorList>
    </citation>
    <scope>NUCLEOTIDE SEQUENCE [LARGE SCALE GENOMIC DNA]</scope>
    <source>
        <strain evidence="4 5">ARSEF 7405</strain>
    </source>
</reference>
<dbReference type="PANTHER" id="PTHR12651">
    <property type="entry name" value="26S PROTEASOME NON-ATPASE REGULATORY SUBUNIT 9"/>
    <property type="match status" value="1"/>
</dbReference>
<dbReference type="GO" id="GO:0070682">
    <property type="term" value="P:proteasome regulatory particle assembly"/>
    <property type="evidence" value="ECO:0007669"/>
    <property type="project" value="InterPro"/>
</dbReference>
<dbReference type="Gene3D" id="2.30.42.10">
    <property type="match status" value="1"/>
</dbReference>
<dbReference type="GO" id="GO:0005737">
    <property type="term" value="C:cytoplasm"/>
    <property type="evidence" value="ECO:0007669"/>
    <property type="project" value="TreeGrafter"/>
</dbReference>
<feature type="domain" description="Nas2 N-terminal" evidence="3">
    <location>
        <begin position="27"/>
        <end position="104"/>
    </location>
</feature>
<keyword evidence="1" id="KW-0143">Chaperone</keyword>
<evidence type="ECO:0000259" key="3">
    <source>
        <dbReference type="Pfam" id="PF18265"/>
    </source>
</evidence>
<dbReference type="VEuPathDB" id="FungiDB:AAP_05601"/>